<feature type="non-terminal residue" evidence="2">
    <location>
        <position position="74"/>
    </location>
</feature>
<evidence type="ECO:0000313" key="2">
    <source>
        <dbReference type="EMBL" id="KAK0439078.1"/>
    </source>
</evidence>
<keyword evidence="1" id="KW-1133">Transmembrane helix</keyword>
<dbReference type="Proteomes" id="UP001175211">
    <property type="component" value="Unassembled WGS sequence"/>
</dbReference>
<protein>
    <submittedName>
        <fullName evidence="2">Uncharacterized protein</fullName>
    </submittedName>
</protein>
<feature type="non-terminal residue" evidence="2">
    <location>
        <position position="1"/>
    </location>
</feature>
<dbReference type="GeneID" id="85358319"/>
<sequence>TIITWAQTKNTLIDWRLCFHYLVFITVCLLFSCISYFAPTVVNGLEYEGLCAQLFTMLPVAKGFVGTITCSVFV</sequence>
<evidence type="ECO:0000313" key="3">
    <source>
        <dbReference type="Proteomes" id="UP001175211"/>
    </source>
</evidence>
<reference evidence="2" key="1">
    <citation type="submission" date="2023-06" db="EMBL/GenBank/DDBJ databases">
        <authorList>
            <consortium name="Lawrence Berkeley National Laboratory"/>
            <person name="Ahrendt S."/>
            <person name="Sahu N."/>
            <person name="Indic B."/>
            <person name="Wong-Bajracharya J."/>
            <person name="Merenyi Z."/>
            <person name="Ke H.-M."/>
            <person name="Monk M."/>
            <person name="Kocsube S."/>
            <person name="Drula E."/>
            <person name="Lipzen A."/>
            <person name="Balint B."/>
            <person name="Henrissat B."/>
            <person name="Andreopoulos B."/>
            <person name="Martin F.M."/>
            <person name="Harder C.B."/>
            <person name="Rigling D."/>
            <person name="Ford K.L."/>
            <person name="Foster G.D."/>
            <person name="Pangilinan J."/>
            <person name="Papanicolaou A."/>
            <person name="Barry K."/>
            <person name="LaButti K."/>
            <person name="Viragh M."/>
            <person name="Koriabine M."/>
            <person name="Yan M."/>
            <person name="Riley R."/>
            <person name="Champramary S."/>
            <person name="Plett K.L."/>
            <person name="Tsai I.J."/>
            <person name="Slot J."/>
            <person name="Sipos G."/>
            <person name="Plett J."/>
            <person name="Nagy L.G."/>
            <person name="Grigoriev I.V."/>
        </authorList>
    </citation>
    <scope>NUCLEOTIDE SEQUENCE</scope>
    <source>
        <strain evidence="2">CCBAS 213</strain>
    </source>
</reference>
<keyword evidence="3" id="KW-1185">Reference proteome</keyword>
<name>A0AA39JEE7_ARMTA</name>
<dbReference type="EMBL" id="JAUEPS010000090">
    <property type="protein sequence ID" value="KAK0439078.1"/>
    <property type="molecule type" value="Genomic_DNA"/>
</dbReference>
<gene>
    <name evidence="2" type="ORF">EV420DRAFT_1584775</name>
</gene>
<feature type="transmembrane region" description="Helical" evidence="1">
    <location>
        <begin position="17"/>
        <end position="38"/>
    </location>
</feature>
<dbReference type="AlphaFoldDB" id="A0AA39JEE7"/>
<evidence type="ECO:0000256" key="1">
    <source>
        <dbReference type="SAM" id="Phobius"/>
    </source>
</evidence>
<comment type="caution">
    <text evidence="2">The sequence shown here is derived from an EMBL/GenBank/DDBJ whole genome shotgun (WGS) entry which is preliminary data.</text>
</comment>
<proteinExistence type="predicted"/>
<keyword evidence="1" id="KW-0812">Transmembrane</keyword>
<dbReference type="RefSeq" id="XP_060323148.1">
    <property type="nucleotide sequence ID" value="XM_060474771.1"/>
</dbReference>
<keyword evidence="1" id="KW-0472">Membrane</keyword>
<accession>A0AA39JEE7</accession>
<organism evidence="2 3">
    <name type="scientific">Armillaria tabescens</name>
    <name type="common">Ringless honey mushroom</name>
    <name type="synonym">Agaricus tabescens</name>
    <dbReference type="NCBI Taxonomy" id="1929756"/>
    <lineage>
        <taxon>Eukaryota</taxon>
        <taxon>Fungi</taxon>
        <taxon>Dikarya</taxon>
        <taxon>Basidiomycota</taxon>
        <taxon>Agaricomycotina</taxon>
        <taxon>Agaricomycetes</taxon>
        <taxon>Agaricomycetidae</taxon>
        <taxon>Agaricales</taxon>
        <taxon>Marasmiineae</taxon>
        <taxon>Physalacriaceae</taxon>
        <taxon>Desarmillaria</taxon>
    </lineage>
</organism>